<accession>A0ABD0YHE9</accession>
<sequence>MEQSKPRIHYVQNQPLAKLCEQQMEEGNQILPACRNITARANFLDQYSFDIEFDKVPAYAKNISYAAYSVLRHMGYLHVSENFVNPENEKGKVSVDVAFAPSLKSLNVSIDTPAFSAEFTNVSVNPWVRPLIVSHPEYDLSERLLHKALTAQYYPVCAVDTNQATTFDNRTYPIHLGKCWHVMLHHTPDESADSSSTSNDDDDDQDISVLVRDAQSGQKEVKIVFEGYEVDLQPGSGKPVVTVNGEKVKYSEDNLAEFEDEAGETVLQVYALPEGGVRLYAPQQDIEVIYDGHRVKLSASNEYRDEVRGLCGTFDGEVHTDFTSPKNCILKNPFEFAASYSLPDKSCQGPAQDLRQKAQKAQCYQQEVILGEVLSDYPARSKQRSSQSRHPNADEKHSQGSSGCSSYAPQVLKQGGKVCISLVPQLICGQNCKAEGKTEKSLEFHCIADGEVARHWLDIIAKGGSPDLSKKGANHKAVARVPKKCTRN</sequence>
<dbReference type="InterPro" id="IPR001846">
    <property type="entry name" value="VWF_type-D"/>
</dbReference>
<dbReference type="Pfam" id="PF00094">
    <property type="entry name" value="VWD"/>
    <property type="match status" value="1"/>
</dbReference>
<evidence type="ECO:0000259" key="2">
    <source>
        <dbReference type="PROSITE" id="PS51233"/>
    </source>
</evidence>
<evidence type="ECO:0000313" key="4">
    <source>
        <dbReference type="Proteomes" id="UP001558652"/>
    </source>
</evidence>
<gene>
    <name evidence="3" type="ORF">AAG570_011952</name>
</gene>
<evidence type="ECO:0000256" key="1">
    <source>
        <dbReference type="SAM" id="MobiDB-lite"/>
    </source>
</evidence>
<proteinExistence type="predicted"/>
<comment type="caution">
    <text evidence="3">The sequence shown here is derived from an EMBL/GenBank/DDBJ whole genome shotgun (WGS) entry which is preliminary data.</text>
</comment>
<reference evidence="3 4" key="1">
    <citation type="submission" date="2024-07" db="EMBL/GenBank/DDBJ databases">
        <title>Chromosome-level genome assembly of the water stick insect Ranatra chinensis (Heteroptera: Nepidae).</title>
        <authorList>
            <person name="Liu X."/>
        </authorList>
    </citation>
    <scope>NUCLEOTIDE SEQUENCE [LARGE SCALE GENOMIC DNA]</scope>
    <source>
        <strain evidence="3">Cailab_2021Rc</strain>
        <tissue evidence="3">Muscle</tissue>
    </source>
</reference>
<evidence type="ECO:0000313" key="3">
    <source>
        <dbReference type="EMBL" id="KAL1130711.1"/>
    </source>
</evidence>
<organism evidence="3 4">
    <name type="scientific">Ranatra chinensis</name>
    <dbReference type="NCBI Taxonomy" id="642074"/>
    <lineage>
        <taxon>Eukaryota</taxon>
        <taxon>Metazoa</taxon>
        <taxon>Ecdysozoa</taxon>
        <taxon>Arthropoda</taxon>
        <taxon>Hexapoda</taxon>
        <taxon>Insecta</taxon>
        <taxon>Pterygota</taxon>
        <taxon>Neoptera</taxon>
        <taxon>Paraneoptera</taxon>
        <taxon>Hemiptera</taxon>
        <taxon>Heteroptera</taxon>
        <taxon>Panheteroptera</taxon>
        <taxon>Nepomorpha</taxon>
        <taxon>Nepidae</taxon>
        <taxon>Ranatrinae</taxon>
        <taxon>Ranatra</taxon>
    </lineage>
</organism>
<dbReference type="PROSITE" id="PS51233">
    <property type="entry name" value="VWFD"/>
    <property type="match status" value="1"/>
</dbReference>
<dbReference type="InterPro" id="IPR050733">
    <property type="entry name" value="Vitellogenin/Apolipophorin"/>
</dbReference>
<dbReference type="PANTHER" id="PTHR23345:SF15">
    <property type="entry name" value="VITELLOGENIN 1-RELATED"/>
    <property type="match status" value="1"/>
</dbReference>
<feature type="region of interest" description="Disordered" evidence="1">
    <location>
        <begin position="379"/>
        <end position="403"/>
    </location>
</feature>
<protein>
    <recommendedName>
        <fullName evidence="2">VWFD domain-containing protein</fullName>
    </recommendedName>
</protein>
<dbReference type="EMBL" id="JBFDAA010000007">
    <property type="protein sequence ID" value="KAL1130711.1"/>
    <property type="molecule type" value="Genomic_DNA"/>
</dbReference>
<keyword evidence="4" id="KW-1185">Reference proteome</keyword>
<name>A0ABD0YHE9_9HEMI</name>
<dbReference type="AlphaFoldDB" id="A0ABD0YHE9"/>
<dbReference type="Proteomes" id="UP001558652">
    <property type="component" value="Unassembled WGS sequence"/>
</dbReference>
<dbReference type="PANTHER" id="PTHR23345">
    <property type="entry name" value="VITELLOGENIN-RELATED"/>
    <property type="match status" value="1"/>
</dbReference>
<feature type="domain" description="VWFD" evidence="2">
    <location>
        <begin position="155"/>
        <end position="348"/>
    </location>
</feature>
<dbReference type="SMART" id="SM00216">
    <property type="entry name" value="VWD"/>
    <property type="match status" value="1"/>
</dbReference>